<keyword evidence="2" id="KW-0677">Repeat</keyword>
<dbReference type="InterPro" id="IPR011989">
    <property type="entry name" value="ARM-like"/>
</dbReference>
<dbReference type="RefSeq" id="XP_025416195.1">
    <property type="nucleotide sequence ID" value="XM_025560410.1"/>
</dbReference>
<dbReference type="PROSITE" id="PS51783">
    <property type="entry name" value="PH_BEACH"/>
    <property type="match status" value="1"/>
</dbReference>
<dbReference type="Gene3D" id="1.25.10.10">
    <property type="entry name" value="Leucine-rich Repeat Variant"/>
    <property type="match status" value="1"/>
</dbReference>
<dbReference type="Gene3D" id="2.130.10.10">
    <property type="entry name" value="YVTN repeat-like/Quinoprotein amine dehydrogenase"/>
    <property type="match status" value="1"/>
</dbReference>
<dbReference type="SUPFAM" id="SSF81837">
    <property type="entry name" value="BEACH domain"/>
    <property type="match status" value="1"/>
</dbReference>
<dbReference type="CDD" id="cd01201">
    <property type="entry name" value="PH_BEACH"/>
    <property type="match status" value="1"/>
</dbReference>
<dbReference type="InterPro" id="IPR015943">
    <property type="entry name" value="WD40/YVTN_repeat-like_dom_sf"/>
</dbReference>
<evidence type="ECO:0000259" key="4">
    <source>
        <dbReference type="PROSITE" id="PS50197"/>
    </source>
</evidence>
<dbReference type="GO" id="GO:0016020">
    <property type="term" value="C:membrane"/>
    <property type="evidence" value="ECO:0007669"/>
    <property type="project" value="TreeGrafter"/>
</dbReference>
<dbReference type="InterPro" id="IPR019775">
    <property type="entry name" value="WD40_repeat_CS"/>
</dbReference>
<dbReference type="GO" id="GO:0019901">
    <property type="term" value="F:protein kinase binding"/>
    <property type="evidence" value="ECO:0007669"/>
    <property type="project" value="TreeGrafter"/>
</dbReference>
<dbReference type="PROSITE" id="PS50082">
    <property type="entry name" value="WD_REPEATS_2"/>
    <property type="match status" value="2"/>
</dbReference>
<dbReference type="SUPFAM" id="SSF49899">
    <property type="entry name" value="Concanavalin A-like lectins/glucanases"/>
    <property type="match status" value="1"/>
</dbReference>
<dbReference type="InterPro" id="IPR031570">
    <property type="entry name" value="NBEA/BDCP_DUF4704"/>
</dbReference>
<proteinExistence type="predicted"/>
<dbReference type="Pfam" id="PF02138">
    <property type="entry name" value="Beach"/>
    <property type="match status" value="1"/>
</dbReference>
<evidence type="ECO:0000313" key="6">
    <source>
        <dbReference type="Proteomes" id="UP000694846"/>
    </source>
</evidence>
<name>A0A8B8G0N4_9HEMI</name>
<dbReference type="Gene3D" id="2.30.29.30">
    <property type="entry name" value="Pleckstrin-homology domain (PH domain)/Phosphotyrosine-binding domain (PTB)"/>
    <property type="match status" value="1"/>
</dbReference>
<dbReference type="Pfam" id="PF14844">
    <property type="entry name" value="PH_BEACH"/>
    <property type="match status" value="1"/>
</dbReference>
<dbReference type="InterPro" id="IPR001680">
    <property type="entry name" value="WD40_rpt"/>
</dbReference>
<dbReference type="PANTHER" id="PTHR13743:SF112">
    <property type="entry name" value="BEACH DOMAIN-CONTAINING PROTEIN"/>
    <property type="match status" value="1"/>
</dbReference>
<protein>
    <submittedName>
        <fullName evidence="7">Neurobeachin-like protein 1 isoform X1</fullName>
    </submittedName>
</protein>
<feature type="repeat" description="WD" evidence="3">
    <location>
        <begin position="2560"/>
        <end position="2601"/>
    </location>
</feature>
<dbReference type="InterPro" id="IPR016024">
    <property type="entry name" value="ARM-type_fold"/>
</dbReference>
<dbReference type="FunFam" id="1.10.1540.10:FF:000001">
    <property type="entry name" value="neurobeachin isoform X1"/>
    <property type="match status" value="1"/>
</dbReference>
<dbReference type="SMART" id="SM01026">
    <property type="entry name" value="Beach"/>
    <property type="match status" value="1"/>
</dbReference>
<dbReference type="InterPro" id="IPR036322">
    <property type="entry name" value="WD40_repeat_dom_sf"/>
</dbReference>
<evidence type="ECO:0000259" key="5">
    <source>
        <dbReference type="PROSITE" id="PS51783"/>
    </source>
</evidence>
<dbReference type="Proteomes" id="UP000694846">
    <property type="component" value="Unplaced"/>
</dbReference>
<dbReference type="InterPro" id="IPR050865">
    <property type="entry name" value="BEACH_Domain"/>
</dbReference>
<accession>A0A8B8G0N4</accession>
<dbReference type="GO" id="GO:0008104">
    <property type="term" value="P:intracellular protein localization"/>
    <property type="evidence" value="ECO:0007669"/>
    <property type="project" value="TreeGrafter"/>
</dbReference>
<gene>
    <name evidence="7" type="primary">LOC112687610</name>
</gene>
<keyword evidence="6" id="KW-1185">Reference proteome</keyword>
<dbReference type="SUPFAM" id="SSF50978">
    <property type="entry name" value="WD40 repeat-like"/>
    <property type="match status" value="1"/>
</dbReference>
<dbReference type="GeneID" id="112687610"/>
<keyword evidence="1 3" id="KW-0853">WD repeat</keyword>
<evidence type="ECO:0000313" key="7">
    <source>
        <dbReference type="RefSeq" id="XP_025416195.1"/>
    </source>
</evidence>
<dbReference type="SUPFAM" id="SSF50729">
    <property type="entry name" value="PH domain-like"/>
    <property type="match status" value="1"/>
</dbReference>
<dbReference type="OrthoDB" id="26681at2759"/>
<dbReference type="CDD" id="cd06071">
    <property type="entry name" value="Beach"/>
    <property type="match status" value="1"/>
</dbReference>
<dbReference type="SUPFAM" id="SSF48371">
    <property type="entry name" value="ARM repeat"/>
    <property type="match status" value="1"/>
</dbReference>
<dbReference type="PANTHER" id="PTHR13743">
    <property type="entry name" value="BEIGE/BEACH-RELATED"/>
    <property type="match status" value="1"/>
</dbReference>
<dbReference type="Gene3D" id="1.10.1540.10">
    <property type="entry name" value="BEACH domain"/>
    <property type="match status" value="1"/>
</dbReference>
<feature type="domain" description="BEACH" evidence="4">
    <location>
        <begin position="2108"/>
        <end position="2400"/>
    </location>
</feature>
<dbReference type="GO" id="GO:0005829">
    <property type="term" value="C:cytosol"/>
    <property type="evidence" value="ECO:0007669"/>
    <property type="project" value="TreeGrafter"/>
</dbReference>
<dbReference type="Pfam" id="PF16057">
    <property type="entry name" value="DUF4800"/>
    <property type="match status" value="1"/>
</dbReference>
<evidence type="ECO:0000256" key="2">
    <source>
        <dbReference type="ARBA" id="ARBA00022737"/>
    </source>
</evidence>
<sequence>MDYKKDAIYTYWVQYTTKNEEASFRQFICGFVAIWEPKLNLKWVNTDICLPTTIDPEAGPSLSRLPDELLPAIAKFLYIAKDDSEKNGLSHQNIVETEYLIRCLIVISRNFYNIPLLTSCDYIKESTSVALHFIHKLTSTDHQYDEDTKSSLLSFCYSLCHFLECLYDPYQIWRCFDSSQMKDLDMSKLQYSPSMLHVEVVPFIFDCFETNLAVNYPLLASELLNVFGAIVCGSQHNALRGVSPPTCTLIMKVISDKNIPLVVKKTALRCFVTVTQVMIRFPPHQCQLDVCTQMECLRDTLKECTSFKINVPLVLSVIKAIGQSIELSGTNAEKIREYVVKCKFLEIILNILNKLEDDIEIDDVVKCVETVSLILRMSNEAKTQMLSINGYEKIFEFVGKQKNKSQPLLKAIISIATENTDKTLDQNLENAQMIVPLIEWLSSLDEIDQVWLASVIFNLCTTNLQSKCQSSAYKVIDSVCKCLENSNQLFQKTVHQLLKLIENLASHSISTSELKKIFLLLRDKDEPFPYITQVLGTLSEVAYSSYDFSCKVFFDIQKDEEGLIIDELKKWPGPMNGLTFHCWLRLDIVSFHNCSNTFGLASYRRQLLHLLTNSNTGLEIFIGSDWTLVVGMHTKKEFFTVTARDFRFVENRWYCIDVCYNPPKRPFGHNQVSIYIDGVQNISAPAKFTPLNDQFQKCSIGTFLAHVPKSIDIQPQMDRGILPSFITQVPNYLLMRGSGALDPYVKDFPPGMQDSLYGRSMCLKGQLGSICLFPEYFSSQQIKSIYDLGPNYSSLSTMDDSTCDILGLFNRSVIYFSPTAASSRVTALDLSQKNKTNARLTAAVYKCSPIQDVINMIGGLYVLFPILESQVLNENEHLGLLSLDQTNTELSVDLEDVSSLRSYSLDERLELHPIGLLLILIKNLMKGNVVGQEQLLRKNGIPILGELLTKVPSDKMDLQMLEALQLFMESLQDISNIQLLRAFYQHILFNFSIWCRCSFNVQIGVVKILYVLIKNDRKSFRKRFGVQYFLDTIRTYYTTCDVLSVNHTTVLRASLLDVIRFYILKEVTLPDVDTIIRYLITCRSETMIIELLDLLIKHLETESCKDQLFLLMYEPQTADILYCILIEKSISMLAKQKVLKILSVLLRTKYVYERQKSNLRLQNSNYGLYPGFISLLPDFQNLSMEVTLMMFDQVLLSESVCTYPAILSILHRLAYEDIEIKLEVARKLLAMIYMNPNAAKTFAKQPGWQDCVTRLLVHRLAEGKTSHNKDLMSFDDQDVQKNNKKILRWRSYPNILKAKHSSLKRWNSMFEFEANFSDNIINQNSISTLKNFTDAANFIENEIKGVAGSVSAVVVDNLQYASENLSSAVNTVGLVVSDNIQMASDNLVLAMNSVSGNIHSATSNLSLAVTSAYSIFKQKTTEIQEIGESAKERIKKYAMYSPQSGRNIIDEDKAQLMTKQLLVELGLDVDTYSISNRSISSSLEDISSIKCSVAPDNRSISSGIAMSDNTSLACEDAESSDHNGFDNINPWQEYANTKTENKEKDLCSLVENILFVVMWRGVNIHNKNCWKERGQVMACINMLSLNNMLYCSHLELKLHILEKAVEAVLSDLHDCGSTVECDHAKMENIGQLIGLVYDLVVLDPSPNFDKKCSVKLLDGCIKLIEQLSIFGDNQELNNKDIAMKTYGLLLSCSSSPNMEICAMATVKLHTILQTSNTTVIEVECYLLRSANGILQKALKDENMERYSFILPLIKTLITKLSEPLNISNSELPNLTEVLYSGNFYDRFLPYCSTEEWTVFIETKVSDLCKDYRRSMNAEITESMNTFWAECYELYKNALDTRNMLVAESRKSFQTVILEPYKNKKQEEESRIYLMENQKKAQRLLVRAKWRQIKGYLCGERGPWKSRSTTERHWILSQHENYSRMRLKLCPNYHFDNHQNASNLRDNAGGGIKCMMDCPEIPPCMPQVAVRSLVEEDGEMLPDEDIASYKMNYPEEDNERKEKLVLSVDCQLVTLMSVIKGRLVISTTHAYFHDLTPITEDCDRHDFKWSLTKLRDVYLRRYNLRRSALEFFLMDQSNYFLNFTTKIRLKVLTAIYSVHPPNFSFNSSRHPKDLLRKSGCTQKWVNREISNFDYLMQLNTIAGRTYNDLSQYPVFPWVLADYKSKELDLNDPKTFRDLSRPVGVVNPNNEADVQAKYKNFEDPNGVIGKFHYGTHYSNSAGVLHYLVRVEPFTSLHIELQSGRFDVADRQFHSIAQTWKLLMDTPNDVKELIPEFFYFPEFLKNMNKFDLGRLQSSKERIGDVILPPWADSPEDFIYKHRKALESEYVSSHLHEWIDLIFGYKQKGQAAVDAMNVFYYCSYEGAVDLDAIVDPIEREAVEGMINNFGQTPSQLLKEPHPQRLSVDKAIEKMLKSDHKKPDLTMMLSELSTFYVEITDDRHPMVFLSPPRSGSKGLLQTFMTDDTLVTVCDNSLIGRHSWLPYDRHSNKGFTLEVDQSHILLKTKKDPNMYPMRSSSYHPSIEMNSHLFAVSNDAKYLFTAGHWDYSVKTFSFSKNKYVSSVIRHFDVVTCVALDSCGWYMISGSRDCTSVVWDVSNSNNTNPKPFQTLLGHDLPVTCVAIATELDMAVSGSQDGTVNVYSIHQGLLVHCVTPLGCVSPPSIISFVAISFQGHIAFSAKDKKSHSVHVFSCNGDNLGSKYVAAQVTGITTIGDCLVVVDDAGDLTLSRLLGLHPVYDVPLHVPIQTVVATPGNTHLLAPLRDGKIVVVGLPNSNNN</sequence>
<dbReference type="PROSITE" id="PS50197">
    <property type="entry name" value="BEACH"/>
    <property type="match status" value="1"/>
</dbReference>
<organism evidence="6 7">
    <name type="scientific">Sipha flava</name>
    <name type="common">yellow sugarcane aphid</name>
    <dbReference type="NCBI Taxonomy" id="143950"/>
    <lineage>
        <taxon>Eukaryota</taxon>
        <taxon>Metazoa</taxon>
        <taxon>Ecdysozoa</taxon>
        <taxon>Arthropoda</taxon>
        <taxon>Hexapoda</taxon>
        <taxon>Insecta</taxon>
        <taxon>Pterygota</taxon>
        <taxon>Neoptera</taxon>
        <taxon>Paraneoptera</taxon>
        <taxon>Hemiptera</taxon>
        <taxon>Sternorrhyncha</taxon>
        <taxon>Aphidomorpha</taxon>
        <taxon>Aphidoidea</taxon>
        <taxon>Aphididae</taxon>
        <taxon>Sipha</taxon>
    </lineage>
</organism>
<evidence type="ECO:0000256" key="3">
    <source>
        <dbReference type="PROSITE-ProRule" id="PRU00221"/>
    </source>
</evidence>
<feature type="domain" description="BEACH-type PH" evidence="5">
    <location>
        <begin position="1998"/>
        <end position="2095"/>
    </location>
</feature>
<evidence type="ECO:0000256" key="1">
    <source>
        <dbReference type="ARBA" id="ARBA00022574"/>
    </source>
</evidence>
<dbReference type="Pfam" id="PF20426">
    <property type="entry name" value="NBCH_WD40"/>
    <property type="match status" value="1"/>
</dbReference>
<dbReference type="SMART" id="SM00320">
    <property type="entry name" value="WD40"/>
    <property type="match status" value="2"/>
</dbReference>
<feature type="repeat" description="WD" evidence="3">
    <location>
        <begin position="2607"/>
        <end position="2648"/>
    </location>
</feature>
<dbReference type="InterPro" id="IPR011993">
    <property type="entry name" value="PH-like_dom_sf"/>
</dbReference>
<dbReference type="InterPro" id="IPR013320">
    <property type="entry name" value="ConA-like_dom_sf"/>
</dbReference>
<reference evidence="7" key="1">
    <citation type="submission" date="2025-08" db="UniProtKB">
        <authorList>
            <consortium name="RefSeq"/>
        </authorList>
    </citation>
    <scope>IDENTIFICATION</scope>
    <source>
        <tissue evidence="7">Whole body</tissue>
    </source>
</reference>
<dbReference type="Pfam" id="PF15787">
    <property type="entry name" value="DUF4704"/>
    <property type="match status" value="1"/>
</dbReference>
<dbReference type="InterPro" id="IPR023362">
    <property type="entry name" value="PH-BEACH_dom"/>
</dbReference>
<dbReference type="PROSITE" id="PS00678">
    <property type="entry name" value="WD_REPEATS_1"/>
    <property type="match status" value="1"/>
</dbReference>
<dbReference type="InterPro" id="IPR036372">
    <property type="entry name" value="BEACH_dom_sf"/>
</dbReference>
<dbReference type="InterPro" id="IPR046851">
    <property type="entry name" value="NBCH_WD40"/>
</dbReference>
<dbReference type="InterPro" id="IPR000409">
    <property type="entry name" value="BEACH_dom"/>
</dbReference>